<name>A0A918C2E7_9ACTN</name>
<reference evidence="6" key="2">
    <citation type="submission" date="2020-09" db="EMBL/GenBank/DDBJ databases">
        <authorList>
            <person name="Sun Q."/>
            <person name="Ohkuma M."/>
        </authorList>
    </citation>
    <scope>NUCLEOTIDE SEQUENCE</scope>
    <source>
        <strain evidence="6">JCM 4403</strain>
    </source>
</reference>
<proteinExistence type="predicted"/>
<dbReference type="Gene3D" id="3.90.25.10">
    <property type="entry name" value="UDP-galactose 4-epimerase, domain 1"/>
    <property type="match status" value="1"/>
</dbReference>
<keyword evidence="7" id="KW-1185">Reference proteome</keyword>
<dbReference type="InterPro" id="IPR044516">
    <property type="entry name" value="UXS-like"/>
</dbReference>
<dbReference type="PANTHER" id="PTHR43078:SF6">
    <property type="entry name" value="UDP-GLUCURONIC ACID DECARBOXYLASE 1"/>
    <property type="match status" value="1"/>
</dbReference>
<evidence type="ECO:0000256" key="1">
    <source>
        <dbReference type="ARBA" id="ARBA00001911"/>
    </source>
</evidence>
<gene>
    <name evidence="6" type="ORF">GCM10010280_59390</name>
</gene>
<keyword evidence="3" id="KW-0520">NAD</keyword>
<keyword evidence="4" id="KW-0456">Lyase</keyword>
<dbReference type="InterPro" id="IPR036291">
    <property type="entry name" value="NAD(P)-bd_dom_sf"/>
</dbReference>
<dbReference type="RefSeq" id="WP_189561129.1">
    <property type="nucleotide sequence ID" value="NZ_BMTU01000016.1"/>
</dbReference>
<reference evidence="6" key="1">
    <citation type="journal article" date="2014" name="Int. J. Syst. Evol. Microbiol.">
        <title>Complete genome sequence of Corynebacterium casei LMG S-19264T (=DSM 44701T), isolated from a smear-ripened cheese.</title>
        <authorList>
            <consortium name="US DOE Joint Genome Institute (JGI-PGF)"/>
            <person name="Walter F."/>
            <person name="Albersmeier A."/>
            <person name="Kalinowski J."/>
            <person name="Ruckert C."/>
        </authorList>
    </citation>
    <scope>NUCLEOTIDE SEQUENCE</scope>
    <source>
        <strain evidence="6">JCM 4403</strain>
    </source>
</reference>
<dbReference type="EMBL" id="BMTU01000016">
    <property type="protein sequence ID" value="GGR03488.1"/>
    <property type="molecule type" value="Genomic_DNA"/>
</dbReference>
<sequence length="320" mass="34231">MTRVLVTGASGFIAGRLVERLRRDGHRVRAAGRRPAVADEFVQADLRDAEQCRRAVEGTDVVFALAANMGGIGWTHHAPAEILRDNLLITTQTVEAARAAGVTTLVYASSACVYPRYLQTRPDSPALREDQVFPADPDMSYGWEKLTGETLCETYRDAYGMDIKVARLHTVYGPGAAWSGPRAKALMALCAKVAAIDGNAGTIEVWGDGTQTRSFCHVDDCVEGLTRLAASGVTVPVNIGSDERVTIADAVRLIADAAGKEVTMSFAPHQPVGPLGRSSDNTLCGELLGWTPGVPLAEGIRETYHWVATRVAGERSRAGV</sequence>
<dbReference type="SUPFAM" id="SSF51735">
    <property type="entry name" value="NAD(P)-binding Rossmann-fold domains"/>
    <property type="match status" value="1"/>
</dbReference>
<feature type="domain" description="NAD-dependent epimerase/dehydratase" evidence="5">
    <location>
        <begin position="4"/>
        <end position="240"/>
    </location>
</feature>
<dbReference type="Gene3D" id="3.40.50.720">
    <property type="entry name" value="NAD(P)-binding Rossmann-like Domain"/>
    <property type="match status" value="1"/>
</dbReference>
<evidence type="ECO:0000259" key="5">
    <source>
        <dbReference type="Pfam" id="PF01370"/>
    </source>
</evidence>
<dbReference type="GO" id="GO:0005737">
    <property type="term" value="C:cytoplasm"/>
    <property type="evidence" value="ECO:0007669"/>
    <property type="project" value="TreeGrafter"/>
</dbReference>
<evidence type="ECO:0000313" key="6">
    <source>
        <dbReference type="EMBL" id="GGR03488.1"/>
    </source>
</evidence>
<dbReference type="Proteomes" id="UP000656732">
    <property type="component" value="Unassembled WGS sequence"/>
</dbReference>
<evidence type="ECO:0000313" key="7">
    <source>
        <dbReference type="Proteomes" id="UP000656732"/>
    </source>
</evidence>
<dbReference type="GO" id="GO:0070403">
    <property type="term" value="F:NAD+ binding"/>
    <property type="evidence" value="ECO:0007669"/>
    <property type="project" value="InterPro"/>
</dbReference>
<evidence type="ECO:0000256" key="3">
    <source>
        <dbReference type="ARBA" id="ARBA00023027"/>
    </source>
</evidence>
<comment type="cofactor">
    <cofactor evidence="1">
        <name>NAD(+)</name>
        <dbReference type="ChEBI" id="CHEBI:57540"/>
    </cofactor>
</comment>
<dbReference type="PANTHER" id="PTHR43078">
    <property type="entry name" value="UDP-GLUCURONIC ACID DECARBOXYLASE-RELATED"/>
    <property type="match status" value="1"/>
</dbReference>
<evidence type="ECO:0000256" key="2">
    <source>
        <dbReference type="ARBA" id="ARBA00022793"/>
    </source>
</evidence>
<dbReference type="Pfam" id="PF01370">
    <property type="entry name" value="Epimerase"/>
    <property type="match status" value="1"/>
</dbReference>
<organism evidence="6 7">
    <name type="scientific">Streptomyces pilosus</name>
    <dbReference type="NCBI Taxonomy" id="28893"/>
    <lineage>
        <taxon>Bacteria</taxon>
        <taxon>Bacillati</taxon>
        <taxon>Actinomycetota</taxon>
        <taxon>Actinomycetes</taxon>
        <taxon>Kitasatosporales</taxon>
        <taxon>Streptomycetaceae</taxon>
        <taxon>Streptomyces</taxon>
    </lineage>
</organism>
<dbReference type="GO" id="GO:0048040">
    <property type="term" value="F:UDP-glucuronate decarboxylase activity"/>
    <property type="evidence" value="ECO:0007669"/>
    <property type="project" value="TreeGrafter"/>
</dbReference>
<accession>A0A918C2E7</accession>
<dbReference type="AlphaFoldDB" id="A0A918C2E7"/>
<comment type="caution">
    <text evidence="6">The sequence shown here is derived from an EMBL/GenBank/DDBJ whole genome shotgun (WGS) entry which is preliminary data.</text>
</comment>
<dbReference type="InterPro" id="IPR001509">
    <property type="entry name" value="Epimerase_deHydtase"/>
</dbReference>
<protein>
    <submittedName>
        <fullName evidence="6">NAD-dependent dehydratase</fullName>
    </submittedName>
</protein>
<dbReference type="GO" id="GO:0042732">
    <property type="term" value="P:D-xylose metabolic process"/>
    <property type="evidence" value="ECO:0007669"/>
    <property type="project" value="InterPro"/>
</dbReference>
<keyword evidence="2" id="KW-0210">Decarboxylase</keyword>
<evidence type="ECO:0000256" key="4">
    <source>
        <dbReference type="ARBA" id="ARBA00023239"/>
    </source>
</evidence>